<accession>A0A165G4S1</accession>
<reference evidence="2 3" key="1">
    <citation type="journal article" date="2016" name="Mol. Biol. Evol.">
        <title>Comparative Genomics of Early-Diverging Mushroom-Forming Fungi Provides Insights into the Origins of Lignocellulose Decay Capabilities.</title>
        <authorList>
            <person name="Nagy L.G."/>
            <person name="Riley R."/>
            <person name="Tritt A."/>
            <person name="Adam C."/>
            <person name="Daum C."/>
            <person name="Floudas D."/>
            <person name="Sun H."/>
            <person name="Yadav J.S."/>
            <person name="Pangilinan J."/>
            <person name="Larsson K.H."/>
            <person name="Matsuura K."/>
            <person name="Barry K."/>
            <person name="Labutti K."/>
            <person name="Kuo R."/>
            <person name="Ohm R.A."/>
            <person name="Bhattacharya S.S."/>
            <person name="Shirouzu T."/>
            <person name="Yoshinaga Y."/>
            <person name="Martin F.M."/>
            <person name="Grigoriev I.V."/>
            <person name="Hibbett D.S."/>
        </authorList>
    </citation>
    <scope>NUCLEOTIDE SEQUENCE [LARGE SCALE GENOMIC DNA]</scope>
    <source>
        <strain evidence="2 3">93-53</strain>
    </source>
</reference>
<evidence type="ECO:0008006" key="4">
    <source>
        <dbReference type="Google" id="ProtNLM"/>
    </source>
</evidence>
<dbReference type="AlphaFoldDB" id="A0A165G4S1"/>
<feature type="region of interest" description="Disordered" evidence="1">
    <location>
        <begin position="1"/>
        <end position="26"/>
    </location>
</feature>
<gene>
    <name evidence="2" type="ORF">LAESUDRAFT_721982</name>
</gene>
<dbReference type="Proteomes" id="UP000076871">
    <property type="component" value="Unassembled WGS sequence"/>
</dbReference>
<proteinExistence type="predicted"/>
<dbReference type="GeneID" id="63825136"/>
<name>A0A165G4S1_9APHY</name>
<dbReference type="RefSeq" id="XP_040767568.1">
    <property type="nucleotide sequence ID" value="XM_040908107.1"/>
</dbReference>
<evidence type="ECO:0000313" key="2">
    <source>
        <dbReference type="EMBL" id="KZT09828.1"/>
    </source>
</evidence>
<dbReference type="InParanoid" id="A0A165G4S1"/>
<dbReference type="EMBL" id="KV427610">
    <property type="protein sequence ID" value="KZT09828.1"/>
    <property type="molecule type" value="Genomic_DNA"/>
</dbReference>
<protein>
    <recommendedName>
        <fullName evidence="4">F-box domain-containing protein</fullName>
    </recommendedName>
</protein>
<dbReference type="SUPFAM" id="SSF81383">
    <property type="entry name" value="F-box domain"/>
    <property type="match status" value="1"/>
</dbReference>
<keyword evidence="3" id="KW-1185">Reference proteome</keyword>
<evidence type="ECO:0000256" key="1">
    <source>
        <dbReference type="SAM" id="MobiDB-lite"/>
    </source>
</evidence>
<dbReference type="InterPro" id="IPR036047">
    <property type="entry name" value="F-box-like_dom_sf"/>
</dbReference>
<evidence type="ECO:0000313" key="3">
    <source>
        <dbReference type="Proteomes" id="UP000076871"/>
    </source>
</evidence>
<organism evidence="2 3">
    <name type="scientific">Laetiporus sulphureus 93-53</name>
    <dbReference type="NCBI Taxonomy" id="1314785"/>
    <lineage>
        <taxon>Eukaryota</taxon>
        <taxon>Fungi</taxon>
        <taxon>Dikarya</taxon>
        <taxon>Basidiomycota</taxon>
        <taxon>Agaricomycotina</taxon>
        <taxon>Agaricomycetes</taxon>
        <taxon>Polyporales</taxon>
        <taxon>Laetiporus</taxon>
    </lineage>
</organism>
<dbReference type="CDD" id="cd09917">
    <property type="entry name" value="F-box_SF"/>
    <property type="match status" value="1"/>
</dbReference>
<sequence>MDTMPLPPTEQLESSPNAPAELTAPGPRPHLLSIFHELLLQILEHIDVPDVLSVRQVSVYMLTISA</sequence>